<organism evidence="1 2">
    <name type="scientific">Paraphoma chrysanthemicola</name>
    <dbReference type="NCBI Taxonomy" id="798071"/>
    <lineage>
        <taxon>Eukaryota</taxon>
        <taxon>Fungi</taxon>
        <taxon>Dikarya</taxon>
        <taxon>Ascomycota</taxon>
        <taxon>Pezizomycotina</taxon>
        <taxon>Dothideomycetes</taxon>
        <taxon>Pleosporomycetidae</taxon>
        <taxon>Pleosporales</taxon>
        <taxon>Pleosporineae</taxon>
        <taxon>Phaeosphaeriaceae</taxon>
        <taxon>Paraphoma</taxon>
    </lineage>
</organism>
<evidence type="ECO:0000313" key="1">
    <source>
        <dbReference type="EMBL" id="KAH7072377.1"/>
    </source>
</evidence>
<dbReference type="Proteomes" id="UP000813461">
    <property type="component" value="Unassembled WGS sequence"/>
</dbReference>
<protein>
    <submittedName>
        <fullName evidence="1">Uncharacterized protein</fullName>
    </submittedName>
</protein>
<comment type="caution">
    <text evidence="1">The sequence shown here is derived from an EMBL/GenBank/DDBJ whole genome shotgun (WGS) entry which is preliminary data.</text>
</comment>
<keyword evidence="2" id="KW-1185">Reference proteome</keyword>
<dbReference type="EMBL" id="JAGMVJ010000023">
    <property type="protein sequence ID" value="KAH7072377.1"/>
    <property type="molecule type" value="Genomic_DNA"/>
</dbReference>
<name>A0A8K0QV12_9PLEO</name>
<feature type="non-terminal residue" evidence="1">
    <location>
        <position position="1"/>
    </location>
</feature>
<dbReference type="OrthoDB" id="10345535at2759"/>
<proteinExistence type="predicted"/>
<reference evidence="1" key="1">
    <citation type="journal article" date="2021" name="Nat. Commun.">
        <title>Genetic determinants of endophytism in the Arabidopsis root mycobiome.</title>
        <authorList>
            <person name="Mesny F."/>
            <person name="Miyauchi S."/>
            <person name="Thiergart T."/>
            <person name="Pickel B."/>
            <person name="Atanasova L."/>
            <person name="Karlsson M."/>
            <person name="Huettel B."/>
            <person name="Barry K.W."/>
            <person name="Haridas S."/>
            <person name="Chen C."/>
            <person name="Bauer D."/>
            <person name="Andreopoulos W."/>
            <person name="Pangilinan J."/>
            <person name="LaButti K."/>
            <person name="Riley R."/>
            <person name="Lipzen A."/>
            <person name="Clum A."/>
            <person name="Drula E."/>
            <person name="Henrissat B."/>
            <person name="Kohler A."/>
            <person name="Grigoriev I.V."/>
            <person name="Martin F.M."/>
            <person name="Hacquard S."/>
        </authorList>
    </citation>
    <scope>NUCLEOTIDE SEQUENCE</scope>
    <source>
        <strain evidence="1">MPI-SDFR-AT-0120</strain>
    </source>
</reference>
<gene>
    <name evidence="1" type="ORF">FB567DRAFT_201440</name>
</gene>
<sequence>VLIFAGSITRYESIFHHTPPEVSSGVVAPLAKLIPLNTPPSSTSIFLSSPVPHQAVCISSLVTPLPCPTASRKLPTLVPSTFISPLFPSTLPVTAGIPRLSIITLTHVLNSSLCLSHKLTILFPSPSVALASHVTSAQRIAPGVFGNEHGADADVGMESILELGFGSDFRLLLVALLGQIVERLDVHVAVEVDGGVDTMRRNQRSERVLFRHGYDVGNELNLFCAGKYDGAGDDGSGCKKEVHSVHAHEMFKVEARENMVARLNERVCNGESDQKHR</sequence>
<evidence type="ECO:0000313" key="2">
    <source>
        <dbReference type="Proteomes" id="UP000813461"/>
    </source>
</evidence>
<accession>A0A8K0QV12</accession>
<dbReference type="AlphaFoldDB" id="A0A8K0QV12"/>